<feature type="binding site" evidence="5">
    <location>
        <position position="78"/>
    </location>
    <ligand>
        <name>NAD(+)</name>
        <dbReference type="ChEBI" id="CHEBI:57540"/>
    </ligand>
</feature>
<dbReference type="Gene3D" id="3.40.50.720">
    <property type="entry name" value="NAD(P)-binding Rossmann-like Domain"/>
    <property type="match status" value="1"/>
</dbReference>
<feature type="binding site" evidence="5">
    <location>
        <position position="120"/>
    </location>
    <ligand>
        <name>NAD(+)</name>
        <dbReference type="ChEBI" id="CHEBI:57540"/>
    </ligand>
</feature>
<sequence length="333" mass="36053">MAIKVGINGFGRIGRLVYRAMANDPELEVVAINDPGSIQAMAHLLKYDSVHGRMFDDVRGEGDTLVVDGRESRVYGDRDPLNIPWGQHDVDVVIESTGHFTDGNAARAHLEVGAKRVLITAPGKNVDATIVMGVNEGDYDPEAHRIVSNASCTTNCLAPFAKVLLDEFGVRRGFMNTIHAYTNDQKILDLPHKDLRRARAAQLSVIPTTTGAARAVSLVLPELKGKFDGFATRVPTPDGSMVDLTVELERDVTVDEVNAAMRAAAEGPLKGILQYLEEPLVSCDIVGNPHSSIFDAQLTMVLGGAGNLVKCVAWYDNEWGYSCRVADLAKLMA</sequence>
<dbReference type="SUPFAM" id="SSF55347">
    <property type="entry name" value="Glyceraldehyde-3-phosphate dehydrogenase-like, C-terminal domain"/>
    <property type="match status" value="1"/>
</dbReference>
<dbReference type="InterPro" id="IPR020831">
    <property type="entry name" value="GlycerAld/Erythrose_P_DH"/>
</dbReference>
<dbReference type="NCBIfam" id="TIGR01534">
    <property type="entry name" value="GAPDH-I"/>
    <property type="match status" value="1"/>
</dbReference>
<dbReference type="SUPFAM" id="SSF51735">
    <property type="entry name" value="NAD(P)-binding Rossmann-fold domains"/>
    <property type="match status" value="1"/>
</dbReference>
<feature type="binding site" evidence="5">
    <location>
        <position position="317"/>
    </location>
    <ligand>
        <name>NAD(+)</name>
        <dbReference type="ChEBI" id="CHEBI:57540"/>
    </ligand>
</feature>
<feature type="active site" description="Nucleophile" evidence="3">
    <location>
        <position position="152"/>
    </location>
</feature>
<feature type="domain" description="Glyceraldehyde 3-phosphate dehydrogenase NAD(P) binding" evidence="9">
    <location>
        <begin position="3"/>
        <end position="152"/>
    </location>
</feature>
<feature type="binding site" evidence="4">
    <location>
        <position position="233"/>
    </location>
    <ligand>
        <name>D-glyceraldehyde 3-phosphate</name>
        <dbReference type="ChEBI" id="CHEBI:59776"/>
    </ligand>
</feature>
<feature type="binding site" evidence="4">
    <location>
        <position position="182"/>
    </location>
    <ligand>
        <name>D-glyceraldehyde 3-phosphate</name>
        <dbReference type="ChEBI" id="CHEBI:59776"/>
    </ligand>
</feature>
<keyword evidence="5" id="KW-0520">NAD</keyword>
<dbReference type="KEGG" id="bwa:HLV38_02500"/>
<dbReference type="FunFam" id="3.40.50.720:FF:000001">
    <property type="entry name" value="Glyceraldehyde-3-phosphate dehydrogenase"/>
    <property type="match status" value="1"/>
</dbReference>
<evidence type="ECO:0000256" key="8">
    <source>
        <dbReference type="RuleBase" id="RU361160"/>
    </source>
</evidence>
<protein>
    <recommendedName>
        <fullName evidence="8">Glyceraldehyde-3-phosphate dehydrogenase</fullName>
        <ecNumber evidence="8">1.2.1.-</ecNumber>
    </recommendedName>
</protein>
<dbReference type="InterPro" id="IPR036291">
    <property type="entry name" value="NAD(P)-bd_dom_sf"/>
</dbReference>
<dbReference type="Proteomes" id="UP000503297">
    <property type="component" value="Chromosome"/>
</dbReference>
<dbReference type="AlphaFoldDB" id="A0A6M8IZH4"/>
<dbReference type="InterPro" id="IPR020828">
    <property type="entry name" value="GlycerAld_3-P_DH_NAD(P)-bd"/>
</dbReference>
<proteinExistence type="inferred from homology"/>
<dbReference type="SMART" id="SM00846">
    <property type="entry name" value="Gp_dh_N"/>
    <property type="match status" value="1"/>
</dbReference>
<evidence type="ECO:0000256" key="7">
    <source>
        <dbReference type="RuleBase" id="RU000397"/>
    </source>
</evidence>
<dbReference type="PROSITE" id="PS00071">
    <property type="entry name" value="GAPDH"/>
    <property type="match status" value="1"/>
</dbReference>
<dbReference type="CDD" id="cd18126">
    <property type="entry name" value="GAPDH_I_C"/>
    <property type="match status" value="1"/>
</dbReference>
<evidence type="ECO:0000256" key="5">
    <source>
        <dbReference type="PIRSR" id="PIRSR000149-3"/>
    </source>
</evidence>
<dbReference type="PANTHER" id="PTHR43148">
    <property type="entry name" value="GLYCERALDEHYDE-3-PHOSPHATE DEHYDROGENASE 2"/>
    <property type="match status" value="1"/>
</dbReference>
<name>A0A6M8IZH4_9ACTN</name>
<evidence type="ECO:0000313" key="11">
    <source>
        <dbReference type="Proteomes" id="UP000503297"/>
    </source>
</evidence>
<keyword evidence="11" id="KW-1185">Reference proteome</keyword>
<dbReference type="GO" id="GO:0051287">
    <property type="term" value="F:NAD binding"/>
    <property type="evidence" value="ECO:0007669"/>
    <property type="project" value="InterPro"/>
</dbReference>
<dbReference type="PIRSF" id="PIRSF000149">
    <property type="entry name" value="GAP_DH"/>
    <property type="match status" value="1"/>
</dbReference>
<reference evidence="11" key="1">
    <citation type="submission" date="2020-05" db="EMBL/GenBank/DDBJ databases">
        <title>Novel species in genus Nocardioides.</title>
        <authorList>
            <person name="Zhang G."/>
        </authorList>
    </citation>
    <scope>NUCLEOTIDE SEQUENCE [LARGE SCALE GENOMIC DNA]</scope>
    <source>
        <strain evidence="11">zg-1050</strain>
    </source>
</reference>
<comment type="similarity">
    <text evidence="1 7">Belongs to the glyceraldehyde-3-phosphate dehydrogenase family.</text>
</comment>
<evidence type="ECO:0000313" key="10">
    <source>
        <dbReference type="EMBL" id="QKF07120.1"/>
    </source>
</evidence>
<feature type="binding site" evidence="4">
    <location>
        <begin position="151"/>
        <end position="153"/>
    </location>
    <ligand>
        <name>D-glyceraldehyde 3-phosphate</name>
        <dbReference type="ChEBI" id="CHEBI:59776"/>
    </ligand>
</feature>
<dbReference type="InterPro" id="IPR006424">
    <property type="entry name" value="Glyceraldehyde-3-P_DH_1"/>
</dbReference>
<keyword evidence="2 8" id="KW-0560">Oxidoreductase</keyword>
<dbReference type="GO" id="GO:0006006">
    <property type="term" value="P:glucose metabolic process"/>
    <property type="evidence" value="ECO:0007669"/>
    <property type="project" value="InterPro"/>
</dbReference>
<dbReference type="PRINTS" id="PR00078">
    <property type="entry name" value="G3PDHDRGNASE"/>
</dbReference>
<feature type="binding site" evidence="4">
    <location>
        <begin position="210"/>
        <end position="211"/>
    </location>
    <ligand>
        <name>D-glyceraldehyde 3-phosphate</name>
        <dbReference type="ChEBI" id="CHEBI:59776"/>
    </ligand>
</feature>
<dbReference type="Pfam" id="PF00044">
    <property type="entry name" value="Gp_dh_N"/>
    <property type="match status" value="1"/>
</dbReference>
<dbReference type="Gene3D" id="3.30.360.10">
    <property type="entry name" value="Dihydrodipicolinate Reductase, domain 2"/>
    <property type="match status" value="1"/>
</dbReference>
<feature type="binding site" evidence="5">
    <location>
        <begin position="12"/>
        <end position="13"/>
    </location>
    <ligand>
        <name>NAD(+)</name>
        <dbReference type="ChEBI" id="CHEBI:57540"/>
    </ligand>
</feature>
<evidence type="ECO:0000256" key="4">
    <source>
        <dbReference type="PIRSR" id="PIRSR000149-2"/>
    </source>
</evidence>
<accession>A0A6M8IZH4</accession>
<organism evidence="10 11">
    <name type="scientific">Berryella wangjianweii</name>
    <dbReference type="NCBI Taxonomy" id="2734634"/>
    <lineage>
        <taxon>Bacteria</taxon>
        <taxon>Bacillati</taxon>
        <taxon>Actinomycetota</taxon>
        <taxon>Coriobacteriia</taxon>
        <taxon>Eggerthellales</taxon>
        <taxon>Eggerthellaceae</taxon>
        <taxon>Berryella</taxon>
    </lineage>
</organism>
<dbReference type="FunFam" id="3.30.360.10:FF:000002">
    <property type="entry name" value="Glyceraldehyde-3-phosphate dehydrogenase"/>
    <property type="match status" value="1"/>
</dbReference>
<dbReference type="Pfam" id="PF02800">
    <property type="entry name" value="Gp_dh_C"/>
    <property type="match status" value="1"/>
</dbReference>
<dbReference type="EMBL" id="CP053716">
    <property type="protein sequence ID" value="QKF07120.1"/>
    <property type="molecule type" value="Genomic_DNA"/>
</dbReference>
<dbReference type="GO" id="GO:0050661">
    <property type="term" value="F:NADP binding"/>
    <property type="evidence" value="ECO:0007669"/>
    <property type="project" value="InterPro"/>
</dbReference>
<dbReference type="InterPro" id="IPR020830">
    <property type="entry name" value="GlycerAld_3-P_DH_AS"/>
</dbReference>
<keyword evidence="5" id="KW-0547">Nucleotide-binding</keyword>
<dbReference type="GO" id="GO:0004365">
    <property type="term" value="F:glyceraldehyde-3-phosphate dehydrogenase (NAD+) (phosphorylating) activity"/>
    <property type="evidence" value="ECO:0007669"/>
    <property type="project" value="UniProtKB-ARBA"/>
</dbReference>
<dbReference type="CDD" id="cd05214">
    <property type="entry name" value="GAPDH_I_N"/>
    <property type="match status" value="1"/>
</dbReference>
<gene>
    <name evidence="10" type="primary">gap</name>
    <name evidence="10" type="ORF">HLV38_02500</name>
</gene>
<dbReference type="RefSeq" id="WP_173164023.1">
    <property type="nucleotide sequence ID" value="NZ_CP053716.1"/>
</dbReference>
<feature type="binding site" evidence="5">
    <location>
        <position position="34"/>
    </location>
    <ligand>
        <name>NAD(+)</name>
        <dbReference type="ChEBI" id="CHEBI:57540"/>
    </ligand>
</feature>
<evidence type="ECO:0000256" key="1">
    <source>
        <dbReference type="ARBA" id="ARBA00007406"/>
    </source>
</evidence>
<dbReference type="InterPro" id="IPR020829">
    <property type="entry name" value="GlycerAld_3-P_DH_cat"/>
</dbReference>
<dbReference type="EC" id="1.2.1.-" evidence="8"/>
<feature type="site" description="Activates thiol group during catalysis" evidence="6">
    <location>
        <position position="179"/>
    </location>
</feature>
<evidence type="ECO:0000256" key="6">
    <source>
        <dbReference type="PIRSR" id="PIRSR000149-4"/>
    </source>
</evidence>
<evidence type="ECO:0000256" key="2">
    <source>
        <dbReference type="ARBA" id="ARBA00023002"/>
    </source>
</evidence>
<evidence type="ECO:0000259" key="9">
    <source>
        <dbReference type="SMART" id="SM00846"/>
    </source>
</evidence>
<evidence type="ECO:0000256" key="3">
    <source>
        <dbReference type="PIRSR" id="PIRSR000149-1"/>
    </source>
</evidence>